<feature type="domain" description="RCC1-like" evidence="3">
    <location>
        <begin position="1"/>
        <end position="357"/>
    </location>
</feature>
<feature type="repeat" description="RCC1" evidence="2">
    <location>
        <begin position="309"/>
        <end position="361"/>
    </location>
</feature>
<dbReference type="PROSITE" id="PS50012">
    <property type="entry name" value="RCC1_3"/>
    <property type="match status" value="7"/>
</dbReference>
<feature type="repeat" description="RCC1" evidence="2">
    <location>
        <begin position="1"/>
        <end position="51"/>
    </location>
</feature>
<gene>
    <name evidence="5" type="primary">LOC112047508</name>
</gene>
<dbReference type="InterPro" id="IPR058923">
    <property type="entry name" value="RCC1-like_dom"/>
</dbReference>
<dbReference type="InterPro" id="IPR000408">
    <property type="entry name" value="Reg_chr_condens"/>
</dbReference>
<evidence type="ECO:0000259" key="3">
    <source>
        <dbReference type="Pfam" id="PF25390"/>
    </source>
</evidence>
<dbReference type="Proteomes" id="UP001652582">
    <property type="component" value="Chromosome 3"/>
</dbReference>
<reference evidence="5" key="1">
    <citation type="submission" date="2025-08" db="UniProtKB">
        <authorList>
            <consortium name="RefSeq"/>
        </authorList>
    </citation>
    <scope>IDENTIFICATION</scope>
</reference>
<dbReference type="InterPro" id="IPR009091">
    <property type="entry name" value="RCC1/BLIP-II"/>
</dbReference>
<keyword evidence="1" id="KW-0677">Repeat</keyword>
<proteinExistence type="predicted"/>
<dbReference type="RefSeq" id="XP_023940414.2">
    <property type="nucleotide sequence ID" value="XM_024084646.2"/>
</dbReference>
<dbReference type="PANTHER" id="PTHR22872">
    <property type="entry name" value="BTK-BINDING PROTEIN-RELATED"/>
    <property type="match status" value="1"/>
</dbReference>
<dbReference type="PROSITE" id="PS00626">
    <property type="entry name" value="RCC1_2"/>
    <property type="match status" value="1"/>
</dbReference>
<organism evidence="4 5">
    <name type="scientific">Bicyclus anynana</name>
    <name type="common">Squinting bush brown butterfly</name>
    <dbReference type="NCBI Taxonomy" id="110368"/>
    <lineage>
        <taxon>Eukaryota</taxon>
        <taxon>Metazoa</taxon>
        <taxon>Ecdysozoa</taxon>
        <taxon>Arthropoda</taxon>
        <taxon>Hexapoda</taxon>
        <taxon>Insecta</taxon>
        <taxon>Pterygota</taxon>
        <taxon>Neoptera</taxon>
        <taxon>Endopterygota</taxon>
        <taxon>Lepidoptera</taxon>
        <taxon>Glossata</taxon>
        <taxon>Ditrysia</taxon>
        <taxon>Papilionoidea</taxon>
        <taxon>Nymphalidae</taxon>
        <taxon>Satyrinae</taxon>
        <taxon>Satyrini</taxon>
        <taxon>Mycalesina</taxon>
        <taxon>Bicyclus</taxon>
    </lineage>
</organism>
<dbReference type="Gene3D" id="2.130.10.30">
    <property type="entry name" value="Regulator of chromosome condensation 1/beta-lactamase-inhibitor protein II"/>
    <property type="match status" value="2"/>
</dbReference>
<dbReference type="OrthoDB" id="10256179at2759"/>
<dbReference type="AlphaFoldDB" id="A0A6J1N0N7"/>
<feature type="repeat" description="RCC1" evidence="2">
    <location>
        <begin position="102"/>
        <end position="151"/>
    </location>
</feature>
<feature type="repeat" description="RCC1" evidence="2">
    <location>
        <begin position="204"/>
        <end position="257"/>
    </location>
</feature>
<dbReference type="GeneID" id="112047508"/>
<dbReference type="PRINTS" id="PR00633">
    <property type="entry name" value="RCCNDNSATION"/>
</dbReference>
<protein>
    <submittedName>
        <fullName evidence="5">Probable E3 ubiquitin-protein ligase HERC3</fullName>
    </submittedName>
</protein>
<feature type="repeat" description="RCC1" evidence="2">
    <location>
        <begin position="258"/>
        <end position="308"/>
    </location>
</feature>
<dbReference type="KEGG" id="bany:112047508"/>
<feature type="repeat" description="RCC1" evidence="2">
    <location>
        <begin position="152"/>
        <end position="202"/>
    </location>
</feature>
<keyword evidence="4" id="KW-1185">Reference proteome</keyword>
<dbReference type="InterPro" id="IPR051625">
    <property type="entry name" value="Signaling_Regulatory_Domain"/>
</dbReference>
<dbReference type="Pfam" id="PF25390">
    <property type="entry name" value="WD40_RLD"/>
    <property type="match status" value="1"/>
</dbReference>
<accession>A0A6J1N0N7</accession>
<evidence type="ECO:0000313" key="5">
    <source>
        <dbReference type="RefSeq" id="XP_023940414.2"/>
    </source>
</evidence>
<name>A0A6J1N0N7_BICAN</name>
<evidence type="ECO:0000256" key="1">
    <source>
        <dbReference type="ARBA" id="ARBA00022737"/>
    </source>
</evidence>
<evidence type="ECO:0000256" key="2">
    <source>
        <dbReference type="PROSITE-ProRule" id="PRU00235"/>
    </source>
</evidence>
<sequence length="376" mass="41997">MWCWGANSHGQLGVNLISEQVEKPIKVSTECDCSLKQLACGGGHSLLLDAEGKLFSCGWNSRKQLGYENESQIFQRVWSLSGINFTTVACGWDFSCGVTDDHFLFVWGSNSHGQLGLPKNHFPEEVNPTRLHVNACSVSMGLRHTAIINSKGEVWVTGCGRHGQLGLGHDVLQSDRFQKIPSLTNISHIACGQNHTVAWCNGEKALYVWGDNRHQQLLLMSDKYKHIFKPEKIDIDVKQNVKKLISGWTHFLLWLEDGTLLTWGKNNCGQLGNINHHSGKIFHVTLPDNRRVEDIAIGSEHTLCLADDNTLWAWGWNEHANTGTDIKENFVYLPTRVLLENPTNITNIFAGGAHNFVITDADMSNDNISSENKEKS</sequence>
<evidence type="ECO:0000313" key="4">
    <source>
        <dbReference type="Proteomes" id="UP001652582"/>
    </source>
</evidence>
<feature type="repeat" description="RCC1" evidence="2">
    <location>
        <begin position="52"/>
        <end position="101"/>
    </location>
</feature>
<dbReference type="SUPFAM" id="SSF50985">
    <property type="entry name" value="RCC1/BLIP-II"/>
    <property type="match status" value="2"/>
</dbReference>